<dbReference type="RefSeq" id="WP_150403348.1">
    <property type="nucleotide sequence ID" value="NZ_VXLC01000008.1"/>
</dbReference>
<name>A0A5N0EC44_9NOCA</name>
<keyword evidence="3" id="KW-1185">Reference proteome</keyword>
<gene>
    <name evidence="2" type="ORF">F3087_19025</name>
</gene>
<dbReference type="InterPro" id="IPR023346">
    <property type="entry name" value="Lysozyme-like_dom_sf"/>
</dbReference>
<proteinExistence type="predicted"/>
<dbReference type="SUPFAM" id="SSF53955">
    <property type="entry name" value="Lysozyme-like"/>
    <property type="match status" value="1"/>
</dbReference>
<comment type="caution">
    <text evidence="2">The sequence shown here is derived from an EMBL/GenBank/DDBJ whole genome shotgun (WGS) entry which is preliminary data.</text>
</comment>
<dbReference type="Proteomes" id="UP000323876">
    <property type="component" value="Unassembled WGS sequence"/>
</dbReference>
<evidence type="ECO:0000313" key="2">
    <source>
        <dbReference type="EMBL" id="KAA8887017.1"/>
    </source>
</evidence>
<protein>
    <submittedName>
        <fullName evidence="2">Transglycosylase SLT domain-containing protein</fullName>
    </submittedName>
</protein>
<evidence type="ECO:0000259" key="1">
    <source>
        <dbReference type="Pfam" id="PF01464"/>
    </source>
</evidence>
<dbReference type="OrthoDB" id="4629613at2"/>
<dbReference type="InterPro" id="IPR008258">
    <property type="entry name" value="Transglycosylase_SLT_dom_1"/>
</dbReference>
<dbReference type="AlphaFoldDB" id="A0A5N0EC44"/>
<dbReference type="Gene3D" id="1.10.530.10">
    <property type="match status" value="1"/>
</dbReference>
<evidence type="ECO:0000313" key="3">
    <source>
        <dbReference type="Proteomes" id="UP000323876"/>
    </source>
</evidence>
<dbReference type="EMBL" id="VXLC01000008">
    <property type="protein sequence ID" value="KAA8887017.1"/>
    <property type="molecule type" value="Genomic_DNA"/>
</dbReference>
<sequence length="198" mass="20815">MPDRRFSALRRSTLREGVTFAIAAAGVVAVAASSAVSVADDSVPSRIAMVAEVQQAAAPAAEVAAPAPMPAPLPLPLPIPAPEPTPAPAPVYPDNLDGWIRQALDIMQANNIPGSYDGIHRNVMRESTGNPHAINLWDSNAAAGIPSKGLLQVIDPTFRSYHVEGTSWDIYDPVANIVAACNYAARTYGSMDNVNSAY</sequence>
<reference evidence="2 3" key="1">
    <citation type="submission" date="2019-09" db="EMBL/GenBank/DDBJ databases">
        <authorList>
            <person name="Wang X."/>
        </authorList>
    </citation>
    <scope>NUCLEOTIDE SEQUENCE [LARGE SCALE GENOMIC DNA]</scope>
    <source>
        <strain evidence="2 3">CICC 11023</strain>
    </source>
</reference>
<feature type="domain" description="Transglycosylase SLT" evidence="1">
    <location>
        <begin position="124"/>
        <end position="195"/>
    </location>
</feature>
<accession>A0A5N0EC44</accession>
<organism evidence="2 3">
    <name type="scientific">Nocardia colli</name>
    <dbReference type="NCBI Taxonomy" id="2545717"/>
    <lineage>
        <taxon>Bacteria</taxon>
        <taxon>Bacillati</taxon>
        <taxon>Actinomycetota</taxon>
        <taxon>Actinomycetes</taxon>
        <taxon>Mycobacteriales</taxon>
        <taxon>Nocardiaceae</taxon>
        <taxon>Nocardia</taxon>
    </lineage>
</organism>
<dbReference type="Pfam" id="PF01464">
    <property type="entry name" value="SLT"/>
    <property type="match status" value="1"/>
</dbReference>